<gene>
    <name evidence="3 4" type="primary">ureF</name>
    <name evidence="4" type="ORF">GCM10007877_24110</name>
</gene>
<evidence type="ECO:0000256" key="1">
    <source>
        <dbReference type="ARBA" id="ARBA00022988"/>
    </source>
</evidence>
<proteinExistence type="inferred from homology"/>
<evidence type="ECO:0000313" key="5">
    <source>
        <dbReference type="Proteomes" id="UP001156870"/>
    </source>
</evidence>
<dbReference type="RefSeq" id="WP_232595426.1">
    <property type="nucleotide sequence ID" value="NZ_BSPD01000058.1"/>
</dbReference>
<dbReference type="PIRSF" id="PIRSF009467">
    <property type="entry name" value="Ureas_acces_UreF"/>
    <property type="match status" value="1"/>
</dbReference>
<dbReference type="InterPro" id="IPR038277">
    <property type="entry name" value="UreF_sf"/>
</dbReference>
<keyword evidence="5" id="KW-1185">Reference proteome</keyword>
<comment type="subcellular location">
    <subcellularLocation>
        <location evidence="3">Cytoplasm</location>
    </subcellularLocation>
</comment>
<dbReference type="Pfam" id="PF01730">
    <property type="entry name" value="UreF"/>
    <property type="match status" value="1"/>
</dbReference>
<keyword evidence="3" id="KW-0963">Cytoplasm</keyword>
<evidence type="ECO:0000313" key="4">
    <source>
        <dbReference type="EMBL" id="GLS26694.1"/>
    </source>
</evidence>
<dbReference type="GO" id="GO:0016151">
    <property type="term" value="F:nickel cation binding"/>
    <property type="evidence" value="ECO:0007669"/>
    <property type="project" value="UniProtKB-UniRule"/>
</dbReference>
<name>A0AA37T6I3_9GAMM</name>
<reference evidence="4 5" key="1">
    <citation type="journal article" date="2014" name="Int. J. Syst. Evol. Microbiol.">
        <title>Complete genome sequence of Corynebacterium casei LMG S-19264T (=DSM 44701T), isolated from a smear-ripened cheese.</title>
        <authorList>
            <consortium name="US DOE Joint Genome Institute (JGI-PGF)"/>
            <person name="Walter F."/>
            <person name="Albersmeier A."/>
            <person name="Kalinowski J."/>
            <person name="Ruckert C."/>
        </authorList>
    </citation>
    <scope>NUCLEOTIDE SEQUENCE [LARGE SCALE GENOMIC DNA]</scope>
    <source>
        <strain evidence="4 5">NBRC 110095</strain>
    </source>
</reference>
<comment type="similarity">
    <text evidence="3">Belongs to the UreF family.</text>
</comment>
<dbReference type="GO" id="GO:0005737">
    <property type="term" value="C:cytoplasm"/>
    <property type="evidence" value="ECO:0007669"/>
    <property type="project" value="UniProtKB-SubCell"/>
</dbReference>
<dbReference type="PANTHER" id="PTHR33620:SF1">
    <property type="entry name" value="UREASE ACCESSORY PROTEIN F"/>
    <property type="match status" value="1"/>
</dbReference>
<evidence type="ECO:0000256" key="3">
    <source>
        <dbReference type="HAMAP-Rule" id="MF_01385"/>
    </source>
</evidence>
<dbReference type="EMBL" id="BSPD01000058">
    <property type="protein sequence ID" value="GLS26694.1"/>
    <property type="molecule type" value="Genomic_DNA"/>
</dbReference>
<dbReference type="AlphaFoldDB" id="A0AA37T6I3"/>
<accession>A0AA37T6I3</accession>
<comment type="caution">
    <text evidence="4">The sequence shown here is derived from an EMBL/GenBank/DDBJ whole genome shotgun (WGS) entry which is preliminary data.</text>
</comment>
<comment type="subunit">
    <text evidence="3">UreD, UreF and UreG form a complex that acts as a GTP-hydrolysis-dependent molecular chaperone, activating the urease apoprotein by helping to assemble the nickel containing metallocenter of UreC. The UreE protein probably delivers the nickel.</text>
</comment>
<sequence>MYSEEKSSLHRLLSLLHLSSSALPVGSFAYSQGLEYALDSGWCNNSSEVHDWIVMNLRFGLGHLDLPIYLRLFSAWKKKDLDSIKRWNAILLSFRETQELYWEDVNVGSAYARWHIGQDAERKPDVAVCALPTVVCMHALGAVYSELEPDWAMLGFIWSWCENQIACASKVLPMGQTEGQRMLQTLIPIMIEVGEQSCDVDDDNIGSGLMGMALASALHEQQYSRLFRS</sequence>
<dbReference type="Proteomes" id="UP001156870">
    <property type="component" value="Unassembled WGS sequence"/>
</dbReference>
<organism evidence="4 5">
    <name type="scientific">Marinibactrum halimedae</name>
    <dbReference type="NCBI Taxonomy" id="1444977"/>
    <lineage>
        <taxon>Bacteria</taxon>
        <taxon>Pseudomonadati</taxon>
        <taxon>Pseudomonadota</taxon>
        <taxon>Gammaproteobacteria</taxon>
        <taxon>Cellvibrionales</taxon>
        <taxon>Cellvibrionaceae</taxon>
        <taxon>Marinibactrum</taxon>
    </lineage>
</organism>
<keyword evidence="2 3" id="KW-0143">Chaperone</keyword>
<protein>
    <recommendedName>
        <fullName evidence="3">Urease accessory protein UreF</fullName>
    </recommendedName>
</protein>
<comment type="function">
    <text evidence="3">Required for maturation of urease via the functional incorporation of the urease nickel metallocenter.</text>
</comment>
<dbReference type="InterPro" id="IPR002639">
    <property type="entry name" value="UreF"/>
</dbReference>
<keyword evidence="1 3" id="KW-0996">Nickel insertion</keyword>
<dbReference type="PANTHER" id="PTHR33620">
    <property type="entry name" value="UREASE ACCESSORY PROTEIN F"/>
    <property type="match status" value="1"/>
</dbReference>
<evidence type="ECO:0000256" key="2">
    <source>
        <dbReference type="ARBA" id="ARBA00023186"/>
    </source>
</evidence>
<dbReference type="Gene3D" id="1.10.4190.10">
    <property type="entry name" value="Urease accessory protein UreF"/>
    <property type="match status" value="1"/>
</dbReference>
<dbReference type="HAMAP" id="MF_01385">
    <property type="entry name" value="UreF"/>
    <property type="match status" value="1"/>
</dbReference>